<dbReference type="InterPro" id="IPR032109">
    <property type="entry name" value="Big_3_5"/>
</dbReference>
<dbReference type="AlphaFoldDB" id="A0A5N8WAA7"/>
<reference evidence="2 3" key="1">
    <citation type="submission" date="2019-07" db="EMBL/GenBank/DDBJ databases">
        <title>New species of Amycolatopsis and Streptomyces.</title>
        <authorList>
            <person name="Duangmal K."/>
            <person name="Teo W.F.A."/>
            <person name="Lipun K."/>
        </authorList>
    </citation>
    <scope>NUCLEOTIDE SEQUENCE [LARGE SCALE GENOMIC DNA]</scope>
    <source>
        <strain evidence="2 3">TISTR 2346</strain>
    </source>
</reference>
<proteinExistence type="predicted"/>
<feature type="domain" description="Bacterial Ig-like" evidence="1">
    <location>
        <begin position="298"/>
        <end position="387"/>
    </location>
</feature>
<dbReference type="InterPro" id="IPR008964">
    <property type="entry name" value="Invasin/intimin_cell_adhesion"/>
</dbReference>
<sequence length="1086" mass="105921">MPSTTTSLTSSPDPSVFGESVFVTATVTPDEPGATPTGTVTFDIPGEGTQVVTLDAAGQAGVSTNQLPVGVHTITAAYSGDATYDPSSGTDTQTVGEASTTLSLSIVPSASVFGDSVTFTADVDPVAPGEGTPTGDVVFSIPGLPDESVPLDATGEASFTTSAVGAGTHTVTATYGGDAGFAGSTDVGTLQVDEAATTTELTVGPDPAVCGQTVTLTATVTSTAGTPTGTVTFQVGADVPDVTVTLDAGGQASADFADLHVGTYQATAFYNGEDPDFAGSSSPLVPVTVNQAASTTTVTVSPNPAVCGQEVMVCASVAAVAPGAGSPTGTVTFTMPNGATLTGTPDPVTGEVCVMTDQIEVGTHTVTAVYNGDECLAPSSGTAEVTVSQAASTTTVSVSPNPAVCGETVMLCASVAAVAPGAGMPTGTVTFTVPNGPTLTGTPDPVTGEVCVTTDGIEVGTHTVTAAYGGDECLAPSSGTAEVTVSQAASATTVSVSPNPVVCGQEVMLCASVAAVAPGAGTPTGTVTFTVPNGPTLTGTPDPVTGEVCVTTDGIEVGTHTVTAAYGGDECLAPSSGTAEVTVSQAASTTTVTVSPNPAVCGQEVMLCASVAAVAPGAGTPTGTVTFTVPNGPTLTGTPDPVTGEVCVTTDEIEVGAHTVTATYSGDGCLAGSTGTTVLVVAPGTTSTSLTISSNPAVCGQPVTLCATVTAVPAECTPTGTVVFFVAGGPTLTGTLDANGEVCVTVDSLSTGIHLVTACYEGSTELIGSCSPPQILTVNQAATTTSLSISPDTAVCGQPVTLCATVTPTDPNGETPAGTVVFAVPGGPVLSGTLDADGQVCVTTTHVEVGTHTVTATYGGDACFSGSSATGTLTVAQAETTTTVTATPNPSNQGEKVTFTAQVTPVAPGAGILTGTVTFTTPGGLSLTADVNAQGRAKANTSALPGGTHVVTATYSGNACFMGSSGTVTQVVNTGAGTELTAEPATIRLRTNGTLFIPRLRATLVTEETDTPLPGMAVTFTATPVTGPVTLGTAVTDANGVATLTNVNVAGTLITTNQYRAIFAGASGLSPAADTAPLLFRPLPLV</sequence>
<accession>A0A5N8WAA7</accession>
<dbReference type="OrthoDB" id="4000226at2"/>
<feature type="domain" description="Bacterial Ig-like" evidence="1">
    <location>
        <begin position="397"/>
        <end position="485"/>
    </location>
</feature>
<dbReference type="SUPFAM" id="SSF49373">
    <property type="entry name" value="Invasin/intimin cell-adhesion fragments"/>
    <property type="match status" value="1"/>
</dbReference>
<feature type="domain" description="Bacterial Ig-like" evidence="1">
    <location>
        <begin position="201"/>
        <end position="290"/>
    </location>
</feature>
<feature type="domain" description="Bacterial Ig-like" evidence="1">
    <location>
        <begin position="690"/>
        <end position="779"/>
    </location>
</feature>
<feature type="domain" description="Bacterial Ig-like" evidence="1">
    <location>
        <begin position="105"/>
        <end position="187"/>
    </location>
</feature>
<protein>
    <submittedName>
        <fullName evidence="2">Ig-like domain repeat protein</fullName>
    </submittedName>
</protein>
<dbReference type="EMBL" id="VJZE01000322">
    <property type="protein sequence ID" value="MPY44433.1"/>
    <property type="molecule type" value="Genomic_DNA"/>
</dbReference>
<feature type="domain" description="Bacterial Ig-like" evidence="1">
    <location>
        <begin position="592"/>
        <end position="679"/>
    </location>
</feature>
<dbReference type="Gene3D" id="2.60.40.10">
    <property type="entry name" value="Immunoglobulins"/>
    <property type="match status" value="10"/>
</dbReference>
<dbReference type="InterPro" id="IPR013783">
    <property type="entry name" value="Ig-like_fold"/>
</dbReference>
<evidence type="ECO:0000313" key="3">
    <source>
        <dbReference type="Proteomes" id="UP000326979"/>
    </source>
</evidence>
<evidence type="ECO:0000313" key="2">
    <source>
        <dbReference type="EMBL" id="MPY44433.1"/>
    </source>
</evidence>
<name>A0A5N8WAA7_9ACTN</name>
<feature type="domain" description="Bacterial Ig-like" evidence="1">
    <location>
        <begin position="8"/>
        <end position="95"/>
    </location>
</feature>
<gene>
    <name evidence="2" type="ORF">FNH04_32360</name>
</gene>
<dbReference type="RefSeq" id="WP_152789420.1">
    <property type="nucleotide sequence ID" value="NZ_BAABEQ010000071.1"/>
</dbReference>
<evidence type="ECO:0000259" key="1">
    <source>
        <dbReference type="Pfam" id="PF16640"/>
    </source>
</evidence>
<dbReference type="Pfam" id="PF16640">
    <property type="entry name" value="Big_3_5"/>
    <property type="match status" value="10"/>
</dbReference>
<organism evidence="2 3">
    <name type="scientific">Streptomyces phyllanthi</name>
    <dbReference type="NCBI Taxonomy" id="1803180"/>
    <lineage>
        <taxon>Bacteria</taxon>
        <taxon>Bacillati</taxon>
        <taxon>Actinomycetota</taxon>
        <taxon>Actinomycetes</taxon>
        <taxon>Kitasatosporales</taxon>
        <taxon>Streptomycetaceae</taxon>
        <taxon>Streptomyces</taxon>
    </lineage>
</organism>
<dbReference type="GO" id="GO:0005975">
    <property type="term" value="P:carbohydrate metabolic process"/>
    <property type="evidence" value="ECO:0007669"/>
    <property type="project" value="UniProtKB-ARBA"/>
</dbReference>
<keyword evidence="3" id="KW-1185">Reference proteome</keyword>
<feature type="domain" description="Bacterial Ig-like" evidence="1">
    <location>
        <begin position="788"/>
        <end position="876"/>
    </location>
</feature>
<dbReference type="Proteomes" id="UP000326979">
    <property type="component" value="Unassembled WGS sequence"/>
</dbReference>
<feature type="domain" description="Bacterial Ig-like" evidence="1">
    <location>
        <begin position="884"/>
        <end position="972"/>
    </location>
</feature>
<feature type="domain" description="Bacterial Ig-like" evidence="1">
    <location>
        <begin position="495"/>
        <end position="583"/>
    </location>
</feature>
<comment type="caution">
    <text evidence="2">The sequence shown here is derived from an EMBL/GenBank/DDBJ whole genome shotgun (WGS) entry which is preliminary data.</text>
</comment>